<evidence type="ECO:0000259" key="2">
    <source>
        <dbReference type="Pfam" id="PF03413"/>
    </source>
</evidence>
<accession>A0A1M6PEZ6</accession>
<evidence type="ECO:0000313" key="3">
    <source>
        <dbReference type="EMBL" id="SHK06528.1"/>
    </source>
</evidence>
<proteinExistence type="predicted"/>
<evidence type="ECO:0000313" key="4">
    <source>
        <dbReference type="Proteomes" id="UP000183994"/>
    </source>
</evidence>
<organism evidence="3 4">
    <name type="scientific">Desulfatibacillum alkenivorans DSM 16219</name>
    <dbReference type="NCBI Taxonomy" id="1121393"/>
    <lineage>
        <taxon>Bacteria</taxon>
        <taxon>Pseudomonadati</taxon>
        <taxon>Thermodesulfobacteriota</taxon>
        <taxon>Desulfobacteria</taxon>
        <taxon>Desulfobacterales</taxon>
        <taxon>Desulfatibacillaceae</taxon>
        <taxon>Desulfatibacillum</taxon>
    </lineage>
</organism>
<gene>
    <name evidence="3" type="ORF">SAMN02745216_02815</name>
</gene>
<dbReference type="PROSITE" id="PS51257">
    <property type="entry name" value="PROKAR_LIPOPROTEIN"/>
    <property type="match status" value="1"/>
</dbReference>
<dbReference type="RefSeq" id="WP_073476804.1">
    <property type="nucleotide sequence ID" value="NZ_FQZU01000017.1"/>
</dbReference>
<feature type="region of interest" description="Disordered" evidence="1">
    <location>
        <begin position="110"/>
        <end position="139"/>
    </location>
</feature>
<dbReference type="EMBL" id="FQZU01000017">
    <property type="protein sequence ID" value="SHK06528.1"/>
    <property type="molecule type" value="Genomic_DNA"/>
</dbReference>
<dbReference type="Pfam" id="PF03413">
    <property type="entry name" value="PepSY"/>
    <property type="match status" value="1"/>
</dbReference>
<feature type="compositionally biased region" description="Acidic residues" evidence="1">
    <location>
        <begin position="128"/>
        <end position="139"/>
    </location>
</feature>
<evidence type="ECO:0000256" key="1">
    <source>
        <dbReference type="SAM" id="MobiDB-lite"/>
    </source>
</evidence>
<sequence length="139" mass="14746">MNIKWTAFIGTVVILSCLTMAGVVYSGTGDQAIIEGTILIERQDKAHLSTLVKVTGQQAISSALEAVPGKVIELELENEDGYLVYGIEVASADGSVSSVEVDAGSGKVLLVEPGNNEGKQEGLLFGRDEEDEMDDEQDD</sequence>
<name>A0A1M6PEZ6_9BACT</name>
<dbReference type="AlphaFoldDB" id="A0A1M6PEZ6"/>
<dbReference type="STRING" id="1121393.SAMN02745216_02815"/>
<dbReference type="Proteomes" id="UP000183994">
    <property type="component" value="Unassembled WGS sequence"/>
</dbReference>
<dbReference type="InterPro" id="IPR025711">
    <property type="entry name" value="PepSY"/>
</dbReference>
<dbReference type="Gene3D" id="3.10.450.40">
    <property type="match status" value="1"/>
</dbReference>
<keyword evidence="4" id="KW-1185">Reference proteome</keyword>
<feature type="domain" description="PepSY" evidence="2">
    <location>
        <begin position="53"/>
        <end position="111"/>
    </location>
</feature>
<reference evidence="4" key="1">
    <citation type="submission" date="2016-11" db="EMBL/GenBank/DDBJ databases">
        <authorList>
            <person name="Varghese N."/>
            <person name="Submissions S."/>
        </authorList>
    </citation>
    <scope>NUCLEOTIDE SEQUENCE [LARGE SCALE GENOMIC DNA]</scope>
    <source>
        <strain evidence="4">DSM 16219</strain>
    </source>
</reference>
<protein>
    <submittedName>
        <fullName evidence="3">Peptidase propeptide and YPEB domain-containing protein</fullName>
    </submittedName>
</protein>